<protein>
    <recommendedName>
        <fullName evidence="4">Holin</fullName>
    </recommendedName>
</protein>
<proteinExistence type="predicted"/>
<feature type="transmembrane region" description="Helical" evidence="1">
    <location>
        <begin position="6"/>
        <end position="23"/>
    </location>
</feature>
<name>A0ABU9XJ65_9BACI</name>
<dbReference type="EMBL" id="JBDIML010000002">
    <property type="protein sequence ID" value="MEN2767164.1"/>
    <property type="molecule type" value="Genomic_DNA"/>
</dbReference>
<evidence type="ECO:0000256" key="1">
    <source>
        <dbReference type="SAM" id="Phobius"/>
    </source>
</evidence>
<dbReference type="RefSeq" id="WP_345824850.1">
    <property type="nucleotide sequence ID" value="NZ_JBDIML010000002.1"/>
</dbReference>
<evidence type="ECO:0000313" key="3">
    <source>
        <dbReference type="Proteomes" id="UP001444625"/>
    </source>
</evidence>
<dbReference type="Proteomes" id="UP001444625">
    <property type="component" value="Unassembled WGS sequence"/>
</dbReference>
<keyword evidence="1" id="KW-0812">Transmembrane</keyword>
<sequence length="25" mass="2748">MMVLGNFGTLLLSLLALIISMINRN</sequence>
<accession>A0ABU9XJ65</accession>
<organism evidence="2 3">
    <name type="scientific">Ornithinibacillus xuwenensis</name>
    <dbReference type="NCBI Taxonomy" id="3144668"/>
    <lineage>
        <taxon>Bacteria</taxon>
        <taxon>Bacillati</taxon>
        <taxon>Bacillota</taxon>
        <taxon>Bacilli</taxon>
        <taxon>Bacillales</taxon>
        <taxon>Bacillaceae</taxon>
        <taxon>Ornithinibacillus</taxon>
    </lineage>
</organism>
<comment type="caution">
    <text evidence="2">The sequence shown here is derived from an EMBL/GenBank/DDBJ whole genome shotgun (WGS) entry which is preliminary data.</text>
</comment>
<gene>
    <name evidence="2" type="ORF">ABC228_08190</name>
</gene>
<evidence type="ECO:0000313" key="2">
    <source>
        <dbReference type="EMBL" id="MEN2767164.1"/>
    </source>
</evidence>
<evidence type="ECO:0008006" key="4">
    <source>
        <dbReference type="Google" id="ProtNLM"/>
    </source>
</evidence>
<keyword evidence="1" id="KW-1133">Transmembrane helix</keyword>
<keyword evidence="3" id="KW-1185">Reference proteome</keyword>
<keyword evidence="1" id="KW-0472">Membrane</keyword>
<reference evidence="2 3" key="1">
    <citation type="submission" date="2024-05" db="EMBL/GenBank/DDBJ databases">
        <authorList>
            <person name="Haq I."/>
            <person name="Ullah Z."/>
            <person name="Ahmad R."/>
            <person name="Li M."/>
            <person name="Tong Y."/>
        </authorList>
    </citation>
    <scope>NUCLEOTIDE SEQUENCE [LARGE SCALE GENOMIC DNA]</scope>
    <source>
        <strain evidence="2 3">16A2E</strain>
    </source>
</reference>